<dbReference type="GeneID" id="94828018"/>
<evidence type="ECO:0000256" key="2">
    <source>
        <dbReference type="SAM" id="Phobius"/>
    </source>
</evidence>
<dbReference type="Proteomes" id="UP000179807">
    <property type="component" value="Unassembled WGS sequence"/>
</dbReference>
<proteinExistence type="predicted"/>
<dbReference type="SUPFAM" id="SSF52540">
    <property type="entry name" value="P-loop containing nucleoside triphosphate hydrolases"/>
    <property type="match status" value="1"/>
</dbReference>
<name>A0A1J4JXF4_9EUKA</name>
<keyword evidence="4" id="KW-1185">Reference proteome</keyword>
<dbReference type="VEuPathDB" id="TrichDB:TRFO_06805"/>
<gene>
    <name evidence="3" type="ORF">TRFO_06805</name>
</gene>
<organism evidence="3 4">
    <name type="scientific">Tritrichomonas foetus</name>
    <dbReference type="NCBI Taxonomy" id="1144522"/>
    <lineage>
        <taxon>Eukaryota</taxon>
        <taxon>Metamonada</taxon>
        <taxon>Parabasalia</taxon>
        <taxon>Tritrichomonadida</taxon>
        <taxon>Tritrichomonadidae</taxon>
        <taxon>Tritrichomonas</taxon>
    </lineage>
</organism>
<protein>
    <recommendedName>
        <fullName evidence="5">Orc1-like AAA ATPase domain-containing protein</fullName>
    </recommendedName>
</protein>
<comment type="caution">
    <text evidence="3">The sequence shown here is derived from an EMBL/GenBank/DDBJ whole genome shotgun (WGS) entry which is preliminary data.</text>
</comment>
<dbReference type="EMBL" id="MLAK01000838">
    <property type="protein sequence ID" value="OHT03144.1"/>
    <property type="molecule type" value="Genomic_DNA"/>
</dbReference>
<dbReference type="InterPro" id="IPR027417">
    <property type="entry name" value="P-loop_NTPase"/>
</dbReference>
<feature type="region of interest" description="Disordered" evidence="1">
    <location>
        <begin position="38"/>
        <end position="95"/>
    </location>
</feature>
<evidence type="ECO:0000313" key="3">
    <source>
        <dbReference type="EMBL" id="OHT03144.1"/>
    </source>
</evidence>
<keyword evidence="2" id="KW-0812">Transmembrane</keyword>
<reference evidence="3" key="1">
    <citation type="submission" date="2016-10" db="EMBL/GenBank/DDBJ databases">
        <authorList>
            <person name="Benchimol M."/>
            <person name="Almeida L.G."/>
            <person name="Vasconcelos A.T."/>
            <person name="Perreira-Neves A."/>
            <person name="Rosa I.A."/>
            <person name="Tasca T."/>
            <person name="Bogo M.R."/>
            <person name="de Souza W."/>
        </authorList>
    </citation>
    <scope>NUCLEOTIDE SEQUENCE [LARGE SCALE GENOMIC DNA]</scope>
    <source>
        <strain evidence="3">K</strain>
    </source>
</reference>
<dbReference type="RefSeq" id="XP_068356280.1">
    <property type="nucleotide sequence ID" value="XM_068493314.1"/>
</dbReference>
<dbReference type="AlphaFoldDB" id="A0A1J4JXF4"/>
<feature type="transmembrane region" description="Helical" evidence="2">
    <location>
        <begin position="105"/>
        <end position="123"/>
    </location>
</feature>
<evidence type="ECO:0008006" key="5">
    <source>
        <dbReference type="Google" id="ProtNLM"/>
    </source>
</evidence>
<dbReference type="OrthoDB" id="10545501at2759"/>
<feature type="compositionally biased region" description="Polar residues" evidence="1">
    <location>
        <begin position="54"/>
        <end position="95"/>
    </location>
</feature>
<evidence type="ECO:0000313" key="4">
    <source>
        <dbReference type="Proteomes" id="UP000179807"/>
    </source>
</evidence>
<evidence type="ECO:0000256" key="1">
    <source>
        <dbReference type="SAM" id="MobiDB-lite"/>
    </source>
</evidence>
<sequence>MNNERSLFIKQLFQSKLQLFNILFFTFSIDQILFMSEKEDSSPSPTETTEQEIGENNSGQEIPNTDQNHGPSETTIPPENQSKSNPDVENKSQISQQESNNNFKIIAGSVTAFIFILILYFLFRGKSRIYDLPIPYIPNSNFYNYLRLFVDQPTHKEVLVIHGATGVGKTRGINIFADELLNEDDRLVFNFDFKLLSKYSTLNDFITYITSVLIKSLQNFDGHQAKYGDFKSVAQILEAYATVDGPLLSVKQYFKDPIYQRIIVSLLTITERNRESPINTMKTFLLSLDALSLFKPVLIIHDINGLADSECEQVRLFKEAFWQVASLYADDSQRLPIIVEVSNDVTLIDGSIPLNNDKLRLYRVNEFSQAEAKKTLVSGKIFPKKVFQLVSEKVGYNGQIYATIYDLMKEGIEPQIAYNRLFEHAKNLLEMAIKTDVRPGTLNPKLKFIKQLTTSNNHILPLSNDFDAAQNLLKWKVISLVNTTHCTFSNRLVSQAANSIN</sequence>
<keyword evidence="2" id="KW-0472">Membrane</keyword>
<accession>A0A1J4JXF4</accession>
<keyword evidence="2" id="KW-1133">Transmembrane helix</keyword>